<keyword evidence="4" id="KW-1133">Transmembrane helix</keyword>
<dbReference type="GO" id="GO:0016020">
    <property type="term" value="C:membrane"/>
    <property type="evidence" value="ECO:0007669"/>
    <property type="project" value="UniProtKB-SubCell"/>
</dbReference>
<dbReference type="AlphaFoldDB" id="A0A163AZL9"/>
<evidence type="ECO:0000256" key="5">
    <source>
        <dbReference type="ARBA" id="ARBA00023136"/>
    </source>
</evidence>
<evidence type="ECO:0000313" key="7">
    <source>
        <dbReference type="Proteomes" id="UP000076837"/>
    </source>
</evidence>
<dbReference type="InterPro" id="IPR036259">
    <property type="entry name" value="MFS_trans_sf"/>
</dbReference>
<proteinExistence type="predicted"/>
<dbReference type="Proteomes" id="UP000076837">
    <property type="component" value="Unassembled WGS sequence"/>
</dbReference>
<keyword evidence="2" id="KW-0813">Transport</keyword>
<dbReference type="GO" id="GO:0022857">
    <property type="term" value="F:transmembrane transporter activity"/>
    <property type="evidence" value="ECO:0007669"/>
    <property type="project" value="InterPro"/>
</dbReference>
<evidence type="ECO:0000313" key="6">
    <source>
        <dbReference type="EMBL" id="KZM21487.1"/>
    </source>
</evidence>
<dbReference type="PANTHER" id="PTHR43791:SF91">
    <property type="entry name" value="MAJOR FACILITATOR SUPERFAMILY (MFS) PROFILE DOMAIN-CONTAINING PROTEIN-RELATED"/>
    <property type="match status" value="1"/>
</dbReference>
<sequence>MSDFKTPEVSTAAPEAIINRDVAAQERQKASGIVARGDVVHLRDDPEAKAAFLSTFTADDEKRTMRKVDMRFVFLAGMMYLIKQIDQNNATNIRVLHIGQPSNIMVELGMTSNQYNWVGSIYGIAYIVFEAPSNLLLKKLAPHNWQARIFLTWGIITACHAAARNRHDLYAMRFLLGMFEAGMFPGLLSQFQAWYRPDEMGRVIAYFFCWSAVSGMCSALLAYGISYMDGVSGLSAWRWIYILEGLATILFSGVVWGYLPDFPKSERSKRWFTEREQEFIETRLPESATITSDPDFSGKEIKGVLSEWLIWSFMLSQTLVNLGGYALTWYLPTVITNLGFVGLPRNQLLLLPPFGAAVCGLIFQLGSWILLLTLLGMALSHTGRFDRYKTSFAIAAAFTIARWASNLWTWWLTRNTEYDVMRVRRLANQAKKEGRVNTEDIKIFEEKVLYKKGLRRTEGSTSDGRSDV</sequence>
<dbReference type="SUPFAM" id="SSF103473">
    <property type="entry name" value="MFS general substrate transporter"/>
    <property type="match status" value="1"/>
</dbReference>
<name>A0A163AZL9_DIDRA</name>
<dbReference type="PANTHER" id="PTHR43791">
    <property type="entry name" value="PERMEASE-RELATED"/>
    <property type="match status" value="1"/>
</dbReference>
<comment type="caution">
    <text evidence="6">The sequence shown here is derived from an EMBL/GenBank/DDBJ whole genome shotgun (WGS) entry which is preliminary data.</text>
</comment>
<keyword evidence="7" id="KW-1185">Reference proteome</keyword>
<protein>
    <submittedName>
        <fullName evidence="6">Transmembrane transport</fullName>
    </submittedName>
</protein>
<keyword evidence="3 6" id="KW-0812">Transmembrane</keyword>
<dbReference type="OrthoDB" id="2985014at2759"/>
<accession>A0A163AZL9</accession>
<dbReference type="Gene3D" id="1.20.1250.20">
    <property type="entry name" value="MFS general substrate transporter like domains"/>
    <property type="match status" value="1"/>
</dbReference>
<evidence type="ECO:0000256" key="1">
    <source>
        <dbReference type="ARBA" id="ARBA00004141"/>
    </source>
</evidence>
<dbReference type="EMBL" id="JYNV01000244">
    <property type="protein sequence ID" value="KZM21487.1"/>
    <property type="molecule type" value="Genomic_DNA"/>
</dbReference>
<gene>
    <name evidence="6" type="ORF">ST47_g7335</name>
</gene>
<evidence type="ECO:0000256" key="2">
    <source>
        <dbReference type="ARBA" id="ARBA00022448"/>
    </source>
</evidence>
<evidence type="ECO:0000256" key="4">
    <source>
        <dbReference type="ARBA" id="ARBA00022989"/>
    </source>
</evidence>
<comment type="subcellular location">
    <subcellularLocation>
        <location evidence="1">Membrane</location>
        <topology evidence="1">Multi-pass membrane protein</topology>
    </subcellularLocation>
</comment>
<evidence type="ECO:0000256" key="3">
    <source>
        <dbReference type="ARBA" id="ARBA00022692"/>
    </source>
</evidence>
<reference evidence="6 7" key="1">
    <citation type="journal article" date="2016" name="Sci. Rep.">
        <title>Draft genome sequencing and secretome analysis of fungal phytopathogen Ascochyta rabiei provides insight into the necrotrophic effector repertoire.</title>
        <authorList>
            <person name="Verma S."/>
            <person name="Gazara R.K."/>
            <person name="Nizam S."/>
            <person name="Parween S."/>
            <person name="Chattopadhyay D."/>
            <person name="Verma P.K."/>
        </authorList>
    </citation>
    <scope>NUCLEOTIDE SEQUENCE [LARGE SCALE GENOMIC DNA]</scope>
    <source>
        <strain evidence="6 7">ArDII</strain>
    </source>
</reference>
<dbReference type="InterPro" id="IPR011701">
    <property type="entry name" value="MFS"/>
</dbReference>
<organism evidence="6 7">
    <name type="scientific">Didymella rabiei</name>
    <name type="common">Chickpea ascochyta blight fungus</name>
    <name type="synonym">Mycosphaerella rabiei</name>
    <dbReference type="NCBI Taxonomy" id="5454"/>
    <lineage>
        <taxon>Eukaryota</taxon>
        <taxon>Fungi</taxon>
        <taxon>Dikarya</taxon>
        <taxon>Ascomycota</taxon>
        <taxon>Pezizomycotina</taxon>
        <taxon>Dothideomycetes</taxon>
        <taxon>Pleosporomycetidae</taxon>
        <taxon>Pleosporales</taxon>
        <taxon>Pleosporineae</taxon>
        <taxon>Didymellaceae</taxon>
        <taxon>Ascochyta</taxon>
    </lineage>
</organism>
<keyword evidence="5" id="KW-0472">Membrane</keyword>
<dbReference type="Pfam" id="PF07690">
    <property type="entry name" value="MFS_1"/>
    <property type="match status" value="1"/>
</dbReference>